<evidence type="ECO:0000256" key="2">
    <source>
        <dbReference type="ARBA" id="ARBA00022679"/>
    </source>
</evidence>
<evidence type="ECO:0000256" key="6">
    <source>
        <dbReference type="ARBA" id="ARBA00023316"/>
    </source>
</evidence>
<dbReference type="Pfam" id="PF13480">
    <property type="entry name" value="Acetyltransf_6"/>
    <property type="match status" value="1"/>
</dbReference>
<evidence type="ECO:0000256" key="1">
    <source>
        <dbReference type="ARBA" id="ARBA00009943"/>
    </source>
</evidence>
<dbReference type="Gene3D" id="3.40.630.30">
    <property type="match status" value="1"/>
</dbReference>
<dbReference type="GO" id="GO:0016755">
    <property type="term" value="F:aminoacyltransferase activity"/>
    <property type="evidence" value="ECO:0007669"/>
    <property type="project" value="InterPro"/>
</dbReference>
<dbReference type="InterPro" id="IPR016181">
    <property type="entry name" value="Acyl_CoA_acyltransferase"/>
</dbReference>
<keyword evidence="5" id="KW-0012">Acyltransferase</keyword>
<comment type="caution">
    <text evidence="8">The sequence shown here is derived from an EMBL/GenBank/DDBJ whole genome shotgun (WGS) entry which is preliminary data.</text>
</comment>
<dbReference type="SUPFAM" id="SSF55729">
    <property type="entry name" value="Acyl-CoA N-acyltransferases (Nat)"/>
    <property type="match status" value="1"/>
</dbReference>
<keyword evidence="6" id="KW-0961">Cell wall biogenesis/degradation</keyword>
<evidence type="ECO:0000313" key="8">
    <source>
        <dbReference type="EMBL" id="MBO0517946.1"/>
    </source>
</evidence>
<dbReference type="InterPro" id="IPR038740">
    <property type="entry name" value="BioF2-like_GNAT_dom"/>
</dbReference>
<name>A0A939FGY8_9ACTN</name>
<protein>
    <submittedName>
        <fullName evidence="8">GNAT family N-acetyltransferase</fullName>
    </submittedName>
</protein>
<feature type="non-terminal residue" evidence="8">
    <location>
        <position position="139"/>
    </location>
</feature>
<comment type="similarity">
    <text evidence="1">Belongs to the FemABX family.</text>
</comment>
<dbReference type="PANTHER" id="PTHR36174">
    <property type="entry name" value="LIPID II:GLYCINE GLYCYLTRANSFERASE"/>
    <property type="match status" value="1"/>
</dbReference>
<dbReference type="EMBL" id="JAFLRJ010001025">
    <property type="protein sequence ID" value="MBO0517946.1"/>
    <property type="molecule type" value="Genomic_DNA"/>
</dbReference>
<dbReference type="PROSITE" id="PS51191">
    <property type="entry name" value="FEMABX"/>
    <property type="match status" value="1"/>
</dbReference>
<keyword evidence="4" id="KW-0573">Peptidoglycan synthesis</keyword>
<dbReference type="Proteomes" id="UP000664167">
    <property type="component" value="Unassembled WGS sequence"/>
</dbReference>
<dbReference type="GO" id="GO:0008360">
    <property type="term" value="P:regulation of cell shape"/>
    <property type="evidence" value="ECO:0007669"/>
    <property type="project" value="UniProtKB-KW"/>
</dbReference>
<evidence type="ECO:0000313" key="9">
    <source>
        <dbReference type="Proteomes" id="UP000664167"/>
    </source>
</evidence>
<feature type="domain" description="BioF2-like acetyltransferase" evidence="7">
    <location>
        <begin position="14"/>
        <end position="131"/>
    </location>
</feature>
<keyword evidence="2" id="KW-0808">Transferase</keyword>
<gene>
    <name evidence="8" type="ORF">J0695_40385</name>
</gene>
<dbReference type="InterPro" id="IPR050644">
    <property type="entry name" value="PG_Glycine_Bridge_Synth"/>
</dbReference>
<evidence type="ECO:0000256" key="3">
    <source>
        <dbReference type="ARBA" id="ARBA00022960"/>
    </source>
</evidence>
<keyword evidence="9" id="KW-1185">Reference proteome</keyword>
<dbReference type="GO" id="GO:0071555">
    <property type="term" value="P:cell wall organization"/>
    <property type="evidence" value="ECO:0007669"/>
    <property type="project" value="UniProtKB-KW"/>
</dbReference>
<evidence type="ECO:0000259" key="7">
    <source>
        <dbReference type="Pfam" id="PF13480"/>
    </source>
</evidence>
<dbReference type="PANTHER" id="PTHR36174:SF1">
    <property type="entry name" value="LIPID II:GLYCINE GLYCYLTRANSFERASE"/>
    <property type="match status" value="1"/>
</dbReference>
<dbReference type="InterPro" id="IPR003447">
    <property type="entry name" value="FEMABX"/>
</dbReference>
<reference evidence="8" key="1">
    <citation type="submission" date="2021-03" db="EMBL/GenBank/DDBJ databases">
        <title>Streptomyces poriferae sp. nov., a novel marine sponge-derived Actinobacteria species with anti-MRSA activity.</title>
        <authorList>
            <person name="Sandoval-Powers M."/>
            <person name="Kralova S."/>
            <person name="Nguyen G.-S."/>
            <person name="Fawwal D."/>
            <person name="Degnes K."/>
            <person name="Klinkenberg G."/>
            <person name="Sletta H."/>
            <person name="Wentzel A."/>
            <person name="Liles M.R."/>
        </authorList>
    </citation>
    <scope>NUCLEOTIDE SEQUENCE</scope>
    <source>
        <strain evidence="8">DSM 41794</strain>
    </source>
</reference>
<feature type="non-terminal residue" evidence="8">
    <location>
        <position position="1"/>
    </location>
</feature>
<proteinExistence type="inferred from homology"/>
<evidence type="ECO:0000256" key="5">
    <source>
        <dbReference type="ARBA" id="ARBA00023315"/>
    </source>
</evidence>
<keyword evidence="3" id="KW-0133">Cell shape</keyword>
<dbReference type="RefSeq" id="WP_206969776.1">
    <property type="nucleotide sequence ID" value="NZ_JAFLRJ010001025.1"/>
</dbReference>
<dbReference type="GO" id="GO:0009252">
    <property type="term" value="P:peptidoglycan biosynthetic process"/>
    <property type="evidence" value="ECO:0007669"/>
    <property type="project" value="UniProtKB-KW"/>
</dbReference>
<evidence type="ECO:0000256" key="4">
    <source>
        <dbReference type="ARBA" id="ARBA00022984"/>
    </source>
</evidence>
<sequence>GLGPYWKRGVEASEASGVRVGWGNESDLGDFHALYARDAARGRFAPRPVQYFRRMWDALNADGADGLRLYLAEYDGEAVAAALMTLSGATVRHAYSGPAVRHRELRPSCALHWRMLCDAHAMGADSYELGGVSDGLEEG</sequence>
<organism evidence="8 9">
    <name type="scientific">Streptomyces beijiangensis</name>
    <dbReference type="NCBI Taxonomy" id="163361"/>
    <lineage>
        <taxon>Bacteria</taxon>
        <taxon>Bacillati</taxon>
        <taxon>Actinomycetota</taxon>
        <taxon>Actinomycetes</taxon>
        <taxon>Kitasatosporales</taxon>
        <taxon>Streptomycetaceae</taxon>
        <taxon>Streptomyces</taxon>
    </lineage>
</organism>
<dbReference type="AlphaFoldDB" id="A0A939FGY8"/>
<accession>A0A939FGY8</accession>